<name>A0A1E5D1M1_9VIBR</name>
<reference evidence="2 3" key="1">
    <citation type="journal article" date="2012" name="Science">
        <title>Ecological populations of bacteria act as socially cohesive units of antibiotic production and resistance.</title>
        <authorList>
            <person name="Cordero O.X."/>
            <person name="Wildschutte H."/>
            <person name="Kirkup B."/>
            <person name="Proehl S."/>
            <person name="Ngo L."/>
            <person name="Hussain F."/>
            <person name="Le Roux F."/>
            <person name="Mincer T."/>
            <person name="Polz M.F."/>
        </authorList>
    </citation>
    <scope>NUCLEOTIDE SEQUENCE [LARGE SCALE GENOMIC DNA]</scope>
    <source>
        <strain evidence="2 3">FF-238</strain>
    </source>
</reference>
<evidence type="ECO:0000313" key="2">
    <source>
        <dbReference type="EMBL" id="OEE76909.1"/>
    </source>
</evidence>
<dbReference type="InterPro" id="IPR007214">
    <property type="entry name" value="YbaK/aa-tRNA-synth-assoc-dom"/>
</dbReference>
<dbReference type="Pfam" id="PF04073">
    <property type="entry name" value="tRNA_edit"/>
    <property type="match status" value="1"/>
</dbReference>
<dbReference type="Proteomes" id="UP000094165">
    <property type="component" value="Unassembled WGS sequence"/>
</dbReference>
<evidence type="ECO:0000313" key="3">
    <source>
        <dbReference type="Proteomes" id="UP000094165"/>
    </source>
</evidence>
<sequence length="156" mass="17381">MISTNLMQFLEMQQIPFRLLPHQTPAINIEDAAQQRGIQPEQMVKSILLRDMNHQLALACAPGDQAIDPKKVRAILQCKRMTCVSLADVEKITGYQIGTVTPLLLKRSMPIIFDHKILQHSEVTISSGSTMAGIALDRQTLVDLCQPIFADICKES</sequence>
<dbReference type="AlphaFoldDB" id="A0A1E5D1M1"/>
<dbReference type="PANTHER" id="PTHR30411">
    <property type="entry name" value="CYTOPLASMIC PROTEIN"/>
    <property type="match status" value="1"/>
</dbReference>
<comment type="caution">
    <text evidence="2">The sequence shown here is derived from an EMBL/GenBank/DDBJ whole genome shotgun (WGS) entry which is preliminary data.</text>
</comment>
<dbReference type="GO" id="GO:0002161">
    <property type="term" value="F:aminoacyl-tRNA deacylase activity"/>
    <property type="evidence" value="ECO:0007669"/>
    <property type="project" value="InterPro"/>
</dbReference>
<evidence type="ECO:0000259" key="1">
    <source>
        <dbReference type="Pfam" id="PF04073"/>
    </source>
</evidence>
<dbReference type="PANTHER" id="PTHR30411:SF9">
    <property type="entry name" value="MULTIFUNCTIONAL SER_THR-TRNA DEACYLASE PROXP-Y"/>
    <property type="match status" value="1"/>
</dbReference>
<keyword evidence="3" id="KW-1185">Reference proteome</keyword>
<dbReference type="SUPFAM" id="SSF55826">
    <property type="entry name" value="YbaK/ProRS associated domain"/>
    <property type="match status" value="1"/>
</dbReference>
<dbReference type="Gene3D" id="3.90.960.10">
    <property type="entry name" value="YbaK/aminoacyl-tRNA synthetase-associated domain"/>
    <property type="match status" value="1"/>
</dbReference>
<dbReference type="RefSeq" id="WP_017054650.1">
    <property type="nucleotide sequence ID" value="NZ_AJYW02000098.1"/>
</dbReference>
<protein>
    <recommendedName>
        <fullName evidence="1">YbaK/aminoacyl-tRNA synthetase-associated domain-containing protein</fullName>
    </recommendedName>
</protein>
<dbReference type="InterPro" id="IPR036754">
    <property type="entry name" value="YbaK/aa-tRNA-synt-asso_dom_sf"/>
</dbReference>
<dbReference type="EMBL" id="AJYW02000098">
    <property type="protein sequence ID" value="OEE76909.1"/>
    <property type="molecule type" value="Genomic_DNA"/>
</dbReference>
<feature type="domain" description="YbaK/aminoacyl-tRNA synthetase-associated" evidence="1">
    <location>
        <begin position="27"/>
        <end position="141"/>
    </location>
</feature>
<proteinExistence type="predicted"/>
<dbReference type="CDD" id="cd04332">
    <property type="entry name" value="YbaK_like"/>
    <property type="match status" value="1"/>
</dbReference>
<gene>
    <name evidence="2" type="ORF">A130_15105</name>
</gene>
<organism evidence="2 3">
    <name type="scientific">Vibrio genomosp. F6 str. FF-238</name>
    <dbReference type="NCBI Taxonomy" id="1191298"/>
    <lineage>
        <taxon>Bacteria</taxon>
        <taxon>Pseudomonadati</taxon>
        <taxon>Pseudomonadota</taxon>
        <taxon>Gammaproteobacteria</taxon>
        <taxon>Vibrionales</taxon>
        <taxon>Vibrionaceae</taxon>
        <taxon>Vibrio</taxon>
    </lineage>
</organism>
<accession>A0A1E5D1M1</accession>